<sequence length="318" mass="36091">MSIEPTLFVRITSIEKITKQVKKFTMSSETGKGLPKFSGGTHVSTYLKTRSGLIVRQYSLVSHPDDSTKYEIAVRLSEDSKGGSFYWHQEMKVGDRLQISSPRNHFYLSFKAKHHVFYAAGIGITPFLSMMQDLSAKGQTFELHYASKSEDSCAFHPYIKKHYPIQSHFYFSDQQQRLQITSLENHPIGTHVYFCGPEGFIEQFRIAAGKLGYPESSVHYERFLPTQNKAMKAFKVILQNGSELIVEEKQTLLEVLLANGTYIPYSCRVGRCGTCEIPVAEGKIEHFDDFLSEEQKNEQNCILACVSRGCSDKLVLKI</sequence>
<dbReference type="SUPFAM" id="SSF52343">
    <property type="entry name" value="Ferredoxin reductase-like, C-terminal NADP-linked domain"/>
    <property type="match status" value="1"/>
</dbReference>
<dbReference type="Pfam" id="PF00111">
    <property type="entry name" value="Fer2"/>
    <property type="match status" value="1"/>
</dbReference>
<evidence type="ECO:0000259" key="9">
    <source>
        <dbReference type="PROSITE" id="PS51085"/>
    </source>
</evidence>
<dbReference type="InterPro" id="IPR017938">
    <property type="entry name" value="Riboflavin_synthase-like_b-brl"/>
</dbReference>
<gene>
    <name evidence="11" type="ORF">H9648_14325</name>
</gene>
<dbReference type="PROSITE" id="PS51384">
    <property type="entry name" value="FAD_FR"/>
    <property type="match status" value="1"/>
</dbReference>
<evidence type="ECO:0000256" key="7">
    <source>
        <dbReference type="ARBA" id="ARBA00023004"/>
    </source>
</evidence>
<dbReference type="InterPro" id="IPR036010">
    <property type="entry name" value="2Fe-2S_ferredoxin-like_sf"/>
</dbReference>
<dbReference type="SUPFAM" id="SSF54292">
    <property type="entry name" value="2Fe-2S ferredoxin-like"/>
    <property type="match status" value="1"/>
</dbReference>
<keyword evidence="7" id="KW-0408">Iron</keyword>
<dbReference type="InterPro" id="IPR001041">
    <property type="entry name" value="2Fe-2S_ferredoxin-type"/>
</dbReference>
<dbReference type="InterPro" id="IPR039261">
    <property type="entry name" value="FNR_nucleotide-bd"/>
</dbReference>
<dbReference type="InterPro" id="IPR012675">
    <property type="entry name" value="Beta-grasp_dom_sf"/>
</dbReference>
<dbReference type="InterPro" id="IPR017927">
    <property type="entry name" value="FAD-bd_FR_type"/>
</dbReference>
<dbReference type="InterPro" id="IPR006058">
    <property type="entry name" value="2Fe2S_fd_BS"/>
</dbReference>
<evidence type="ECO:0000256" key="5">
    <source>
        <dbReference type="ARBA" id="ARBA00022723"/>
    </source>
</evidence>
<dbReference type="Gene3D" id="3.10.20.30">
    <property type="match status" value="1"/>
</dbReference>
<evidence type="ECO:0000313" key="11">
    <source>
        <dbReference type="EMBL" id="MBD7965235.1"/>
    </source>
</evidence>
<dbReference type="PANTHER" id="PTHR30212:SF2">
    <property type="entry name" value="PROTEIN YIIM"/>
    <property type="match status" value="1"/>
</dbReference>
<dbReference type="CDD" id="cd00207">
    <property type="entry name" value="fer2"/>
    <property type="match status" value="1"/>
</dbReference>
<reference evidence="11 12" key="1">
    <citation type="submission" date="2020-08" db="EMBL/GenBank/DDBJ databases">
        <title>A Genomic Blueprint of the Chicken Gut Microbiome.</title>
        <authorList>
            <person name="Gilroy R."/>
            <person name="Ravi A."/>
            <person name="Getino M."/>
            <person name="Pursley I."/>
            <person name="Horton D.L."/>
            <person name="Alikhan N.-F."/>
            <person name="Baker D."/>
            <person name="Gharbi K."/>
            <person name="Hall N."/>
            <person name="Watson M."/>
            <person name="Adriaenssens E.M."/>
            <person name="Foster-Nyarko E."/>
            <person name="Jarju S."/>
            <person name="Secka A."/>
            <person name="Antonio M."/>
            <person name="Oren A."/>
            <person name="Chaudhuri R."/>
            <person name="La Ragione R.M."/>
            <person name="Hildebrand F."/>
            <person name="Pallen M.J."/>
        </authorList>
    </citation>
    <scope>NUCLEOTIDE SEQUENCE [LARGE SCALE GENOMIC DNA]</scope>
    <source>
        <strain evidence="11 12">Sa2CUA10</strain>
    </source>
</reference>
<evidence type="ECO:0000256" key="3">
    <source>
        <dbReference type="ARBA" id="ARBA00022643"/>
    </source>
</evidence>
<evidence type="ECO:0000256" key="6">
    <source>
        <dbReference type="ARBA" id="ARBA00023002"/>
    </source>
</evidence>
<evidence type="ECO:0000313" key="12">
    <source>
        <dbReference type="Proteomes" id="UP000603641"/>
    </source>
</evidence>
<keyword evidence="8" id="KW-0411">Iron-sulfur</keyword>
<organism evidence="11 12">
    <name type="scientific">Fictibacillus norfolkensis</name>
    <dbReference type="NCBI Taxonomy" id="2762233"/>
    <lineage>
        <taxon>Bacteria</taxon>
        <taxon>Bacillati</taxon>
        <taxon>Bacillota</taxon>
        <taxon>Bacilli</taxon>
        <taxon>Bacillales</taxon>
        <taxon>Fictibacillaceae</taxon>
        <taxon>Fictibacillus</taxon>
    </lineage>
</organism>
<dbReference type="PROSITE" id="PS51085">
    <property type="entry name" value="2FE2S_FER_2"/>
    <property type="match status" value="1"/>
</dbReference>
<dbReference type="PANTHER" id="PTHR30212">
    <property type="entry name" value="PROTEIN YIIM"/>
    <property type="match status" value="1"/>
</dbReference>
<dbReference type="EMBL" id="JACSQM010000006">
    <property type="protein sequence ID" value="MBD7965235.1"/>
    <property type="molecule type" value="Genomic_DNA"/>
</dbReference>
<keyword evidence="6" id="KW-0560">Oxidoreductase</keyword>
<dbReference type="Gene3D" id="2.40.30.10">
    <property type="entry name" value="Translation factors"/>
    <property type="match status" value="1"/>
</dbReference>
<dbReference type="PRINTS" id="PR00409">
    <property type="entry name" value="PHDIOXRDTASE"/>
</dbReference>
<keyword evidence="12" id="KW-1185">Reference proteome</keyword>
<evidence type="ECO:0000256" key="2">
    <source>
        <dbReference type="ARBA" id="ARBA00022630"/>
    </source>
</evidence>
<feature type="domain" description="2Fe-2S ferredoxin-type" evidence="9">
    <location>
        <begin position="234"/>
        <end position="318"/>
    </location>
</feature>
<name>A0ABR8SP72_9BACL</name>
<feature type="domain" description="FAD-binding FR-type" evidence="10">
    <location>
        <begin position="4"/>
        <end position="109"/>
    </location>
</feature>
<dbReference type="Pfam" id="PF22290">
    <property type="entry name" value="DmmA-like_N"/>
    <property type="match status" value="1"/>
</dbReference>
<keyword evidence="4" id="KW-0001">2Fe-2S</keyword>
<dbReference type="InterPro" id="IPR052353">
    <property type="entry name" value="Benzoxazolinone_Detox_Enz"/>
</dbReference>
<dbReference type="Gene3D" id="3.40.50.80">
    <property type="entry name" value="Nucleotide-binding domain of ferredoxin-NADP reductase (FNR) module"/>
    <property type="match status" value="1"/>
</dbReference>
<dbReference type="PROSITE" id="PS00197">
    <property type="entry name" value="2FE2S_FER_1"/>
    <property type="match status" value="1"/>
</dbReference>
<protein>
    <submittedName>
        <fullName evidence="11">Oxidoreductase</fullName>
    </submittedName>
</protein>
<accession>A0ABR8SP72</accession>
<dbReference type="CDD" id="cd06185">
    <property type="entry name" value="PDR_like"/>
    <property type="match status" value="1"/>
</dbReference>
<keyword evidence="3" id="KW-0288">FMN</keyword>
<evidence type="ECO:0000256" key="1">
    <source>
        <dbReference type="ARBA" id="ARBA00001917"/>
    </source>
</evidence>
<comment type="cofactor">
    <cofactor evidence="1">
        <name>FMN</name>
        <dbReference type="ChEBI" id="CHEBI:58210"/>
    </cofactor>
</comment>
<keyword evidence="2" id="KW-0285">Flavoprotein</keyword>
<dbReference type="InterPro" id="IPR054582">
    <property type="entry name" value="DmmA-like_N"/>
</dbReference>
<keyword evidence="5" id="KW-0479">Metal-binding</keyword>
<dbReference type="Proteomes" id="UP000603641">
    <property type="component" value="Unassembled WGS sequence"/>
</dbReference>
<comment type="caution">
    <text evidence="11">The sequence shown here is derived from an EMBL/GenBank/DDBJ whole genome shotgun (WGS) entry which is preliminary data.</text>
</comment>
<evidence type="ECO:0000256" key="4">
    <source>
        <dbReference type="ARBA" id="ARBA00022714"/>
    </source>
</evidence>
<evidence type="ECO:0000256" key="8">
    <source>
        <dbReference type="ARBA" id="ARBA00023014"/>
    </source>
</evidence>
<dbReference type="SUPFAM" id="SSF63380">
    <property type="entry name" value="Riboflavin synthase domain-like"/>
    <property type="match status" value="1"/>
</dbReference>
<dbReference type="RefSeq" id="WP_191754480.1">
    <property type="nucleotide sequence ID" value="NZ_JACSQM010000006.1"/>
</dbReference>
<proteinExistence type="predicted"/>
<evidence type="ECO:0000259" key="10">
    <source>
        <dbReference type="PROSITE" id="PS51384"/>
    </source>
</evidence>